<dbReference type="InterPro" id="IPR012340">
    <property type="entry name" value="NA-bd_OB-fold"/>
</dbReference>
<keyword evidence="7 8" id="KW-0460">Magnesium</keyword>
<proteinExistence type="inferred from homology"/>
<evidence type="ECO:0000256" key="2">
    <source>
        <dbReference type="ARBA" id="ARBA00022723"/>
    </source>
</evidence>
<dbReference type="Gene3D" id="3.30.930.10">
    <property type="entry name" value="Bira Bifunctional Protein, Domain 2"/>
    <property type="match status" value="1"/>
</dbReference>
<dbReference type="GO" id="GO:0004826">
    <property type="term" value="F:phenylalanine-tRNA ligase activity"/>
    <property type="evidence" value="ECO:0007669"/>
    <property type="project" value="InterPro"/>
</dbReference>
<keyword evidence="1 7" id="KW-0436">Ligase</keyword>
<dbReference type="InterPro" id="IPR044136">
    <property type="entry name" value="Lys-tRNA-ligase_II_N"/>
</dbReference>
<dbReference type="PROSITE" id="PS50862">
    <property type="entry name" value="AA_TRNA_LIGASE_II"/>
    <property type="match status" value="1"/>
</dbReference>
<evidence type="ECO:0000256" key="4">
    <source>
        <dbReference type="ARBA" id="ARBA00022840"/>
    </source>
</evidence>
<dbReference type="InterPro" id="IPR002313">
    <property type="entry name" value="Lys-tRNA-ligase_II"/>
</dbReference>
<dbReference type="NCBIfam" id="TIGR00499">
    <property type="entry name" value="lysS_bact"/>
    <property type="match status" value="1"/>
</dbReference>
<evidence type="ECO:0000256" key="6">
    <source>
        <dbReference type="ARBA" id="ARBA00048573"/>
    </source>
</evidence>
<organism evidence="10 11">
    <name type="scientific">Candidatus Gottesmanbacteria bacterium RIFCSPHIGHO2_02_FULL_39_14</name>
    <dbReference type="NCBI Taxonomy" id="1798383"/>
    <lineage>
        <taxon>Bacteria</taxon>
        <taxon>Candidatus Gottesmaniibacteriota</taxon>
    </lineage>
</organism>
<name>A0A1F6A2P3_9BACT</name>
<dbReference type="InterPro" id="IPR005146">
    <property type="entry name" value="B3/B4_tRNA-bd"/>
</dbReference>
<dbReference type="Pfam" id="PF01336">
    <property type="entry name" value="tRNA_anti-codon"/>
    <property type="match status" value="1"/>
</dbReference>
<dbReference type="SUPFAM" id="SSF55681">
    <property type="entry name" value="Class II aaRS and biotin synthetases"/>
    <property type="match status" value="1"/>
</dbReference>
<evidence type="ECO:0000313" key="11">
    <source>
        <dbReference type="Proteomes" id="UP000176253"/>
    </source>
</evidence>
<accession>A0A1F6A2P3</accession>
<evidence type="ECO:0000256" key="8">
    <source>
        <dbReference type="RuleBase" id="RU000336"/>
    </source>
</evidence>
<evidence type="ECO:0000256" key="5">
    <source>
        <dbReference type="ARBA" id="ARBA00023146"/>
    </source>
</evidence>
<keyword evidence="7" id="KW-0963">Cytoplasm</keyword>
<comment type="cofactor">
    <cofactor evidence="7 8">
        <name>Mg(2+)</name>
        <dbReference type="ChEBI" id="CHEBI:18420"/>
    </cofactor>
    <text evidence="7 8">Binds 3 Mg(2+) ions per subunit.</text>
</comment>
<comment type="subcellular location">
    <subcellularLocation>
        <location evidence="7">Cytoplasm</location>
    </subcellularLocation>
</comment>
<reference evidence="10 11" key="1">
    <citation type="journal article" date="2016" name="Nat. Commun.">
        <title>Thousands of microbial genomes shed light on interconnected biogeochemical processes in an aquifer system.</title>
        <authorList>
            <person name="Anantharaman K."/>
            <person name="Brown C.T."/>
            <person name="Hug L.A."/>
            <person name="Sharon I."/>
            <person name="Castelle C.J."/>
            <person name="Probst A.J."/>
            <person name="Thomas B.C."/>
            <person name="Singh A."/>
            <person name="Wilkins M.J."/>
            <person name="Karaoz U."/>
            <person name="Brodie E.L."/>
            <person name="Williams K.H."/>
            <person name="Hubbard S.S."/>
            <person name="Banfield J.F."/>
        </authorList>
    </citation>
    <scope>NUCLEOTIDE SEQUENCE [LARGE SCALE GENOMIC DNA]</scope>
</reference>
<protein>
    <recommendedName>
        <fullName evidence="7">Lysine--tRNA ligase</fullName>
        <ecNumber evidence="7">6.1.1.6</ecNumber>
    </recommendedName>
    <alternativeName>
        <fullName evidence="7">Lysyl-tRNA synthetase</fullName>
        <shortName evidence="7">LysRS</shortName>
    </alternativeName>
</protein>
<evidence type="ECO:0000256" key="3">
    <source>
        <dbReference type="ARBA" id="ARBA00022741"/>
    </source>
</evidence>
<feature type="binding site" evidence="7">
    <location>
        <position position="404"/>
    </location>
    <ligand>
        <name>Mg(2+)</name>
        <dbReference type="ChEBI" id="CHEBI:18420"/>
        <label>1</label>
    </ligand>
</feature>
<dbReference type="Gene3D" id="2.40.50.140">
    <property type="entry name" value="Nucleic acid-binding proteins"/>
    <property type="match status" value="1"/>
</dbReference>
<evidence type="ECO:0000313" key="10">
    <source>
        <dbReference type="EMBL" id="OGG18933.1"/>
    </source>
</evidence>
<dbReference type="SMART" id="SM00873">
    <property type="entry name" value="B3_4"/>
    <property type="match status" value="1"/>
</dbReference>
<sequence length="881" mass="100504">MATLDILIKTRLDKLDKLRSLEIDPFPSTVERKDKIADARNRIGKEAKVIGRIIAYRHQGKIAFLDIIDGSGKIQTVLKADILDINLINLIPLIDIGDFIAVQGKVDKTASGEISVFAYNFQIIAKSVRPLPDKWYGLKDIEERYRKRYLDMILNADVSKRLEVRSKTVQAFRDFFNNKNYLEVETPTLQPVYGGGFARPFITHHNALDADFYLRISDEMYLKRLIVGGFEKVYEITKVFRNEGVDHEHNPEFTMFEAQIAYEDYHYGMDIVEELLEYVTQNVLGKLKVIYQDKVLNFARPWKRYRLVEAVKKYTPLDPMQWKTVNEAKKAVLGNKISDELTAEMNKMRSLGEVMAFAFEVFVEKQLIQPTIIYDYPIEVSPLAKKCEDPRFTQRFEMFINGLEIGNNYTELNNPVDLKQRFIEEKKREEAGFEEAHQTDYDYLEAIEHGFPPACGLGIGMDRVVMLLTNTPSIKEVIPFPTLKPEQKAIIRKTAAPVTGEVISLDPQFTSQYPSACIGYAVIRNITVRKKDDSLEDEKNTVLKLNKNLTQEKIDTFPEIQSYRQMYQKMNVDLHSRRPSPEALLRRIAQAKGLYTVNTCVDAYNLIVIKNRVSLGAFDLDKMVLPVMVKVAQHGETIDLLGVEGATQIQKGEVIYSDQIGPYNLDYNYRDAERTKITDKTKNIILNVDGIYDIDEKMVNKSLEEAIDTITKYCGGEVTDAGIITADGRKLKISKFIKSDVKYDYRQRKIVAVINRDLDKGRASNALGHMSLSAGRYLDQSWMGDPLLKDADGNVHQGISKYPFVILGATSAQIKNIVVKAKNMGIFCVDYPEVMFDTGTDEDLTQALSKIKEKDLVYHAVLLAGKTKDLAFLTRDLKLYK</sequence>
<dbReference type="Pfam" id="PF00152">
    <property type="entry name" value="tRNA-synt_2"/>
    <property type="match status" value="1"/>
</dbReference>
<dbReference type="PANTHER" id="PTHR42918:SF15">
    <property type="entry name" value="LYSINE--TRNA LIGASE, CHLOROPLASTIC_MITOCHONDRIAL"/>
    <property type="match status" value="1"/>
</dbReference>
<dbReference type="GO" id="GO:0005829">
    <property type="term" value="C:cytosol"/>
    <property type="evidence" value="ECO:0007669"/>
    <property type="project" value="TreeGrafter"/>
</dbReference>
<dbReference type="GO" id="GO:0006430">
    <property type="term" value="P:lysyl-tRNA aminoacylation"/>
    <property type="evidence" value="ECO:0007669"/>
    <property type="project" value="UniProtKB-UniRule"/>
</dbReference>
<feature type="binding site" evidence="7">
    <location>
        <position position="397"/>
    </location>
    <ligand>
        <name>Mg(2+)</name>
        <dbReference type="ChEBI" id="CHEBI:18420"/>
        <label>1</label>
    </ligand>
</feature>
<dbReference type="InterPro" id="IPR004365">
    <property type="entry name" value="NA-bd_OB_tRNA"/>
</dbReference>
<evidence type="ECO:0000259" key="9">
    <source>
        <dbReference type="PROSITE" id="PS50862"/>
    </source>
</evidence>
<dbReference type="InterPro" id="IPR023476">
    <property type="entry name" value="Pep_tRNA_hydro_II_dom_sf"/>
</dbReference>
<feature type="binding site" evidence="7">
    <location>
        <position position="404"/>
    </location>
    <ligand>
        <name>Mg(2+)</name>
        <dbReference type="ChEBI" id="CHEBI:18420"/>
        <label>2</label>
    </ligand>
</feature>
<comment type="catalytic activity">
    <reaction evidence="6 7 8">
        <text>tRNA(Lys) + L-lysine + ATP = L-lysyl-tRNA(Lys) + AMP + diphosphate</text>
        <dbReference type="Rhea" id="RHEA:20792"/>
        <dbReference type="Rhea" id="RHEA-COMP:9696"/>
        <dbReference type="Rhea" id="RHEA-COMP:9697"/>
        <dbReference type="ChEBI" id="CHEBI:30616"/>
        <dbReference type="ChEBI" id="CHEBI:32551"/>
        <dbReference type="ChEBI" id="CHEBI:33019"/>
        <dbReference type="ChEBI" id="CHEBI:78442"/>
        <dbReference type="ChEBI" id="CHEBI:78529"/>
        <dbReference type="ChEBI" id="CHEBI:456215"/>
        <dbReference type="EC" id="6.1.1.6"/>
    </reaction>
</comment>
<dbReference type="AlphaFoldDB" id="A0A1F6A2P3"/>
<dbReference type="InterPro" id="IPR045864">
    <property type="entry name" value="aa-tRNA-synth_II/BPL/LPL"/>
</dbReference>
<dbReference type="Gene3D" id="3.50.40.10">
    <property type="entry name" value="Phenylalanyl-trna Synthetase, Chain B, domain 3"/>
    <property type="match status" value="1"/>
</dbReference>
<evidence type="ECO:0000256" key="1">
    <source>
        <dbReference type="ARBA" id="ARBA00022598"/>
    </source>
</evidence>
<dbReference type="GO" id="GO:0000287">
    <property type="term" value="F:magnesium ion binding"/>
    <property type="evidence" value="ECO:0007669"/>
    <property type="project" value="UniProtKB-UniRule"/>
</dbReference>
<feature type="domain" description="Aminoacyl-transfer RNA synthetases class-II family profile" evidence="9">
    <location>
        <begin position="162"/>
        <end position="485"/>
    </location>
</feature>
<dbReference type="NCBIfam" id="NF001756">
    <property type="entry name" value="PRK00484.1"/>
    <property type="match status" value="1"/>
</dbReference>
<keyword evidence="4 7" id="KW-0067">ATP-binding</keyword>
<dbReference type="PRINTS" id="PR00982">
    <property type="entry name" value="TRNASYNTHLYS"/>
</dbReference>
<dbReference type="GO" id="GO:0000049">
    <property type="term" value="F:tRNA binding"/>
    <property type="evidence" value="ECO:0007669"/>
    <property type="project" value="TreeGrafter"/>
</dbReference>
<dbReference type="InterPro" id="IPR018988">
    <property type="entry name" value="DUF2000"/>
</dbReference>
<dbReference type="InterPro" id="IPR018149">
    <property type="entry name" value="Lys-tRNA-synth_II_C"/>
</dbReference>
<dbReference type="SUPFAM" id="SSF102462">
    <property type="entry name" value="Peptidyl-tRNA hydrolase II"/>
    <property type="match status" value="1"/>
</dbReference>
<dbReference type="Proteomes" id="UP000176253">
    <property type="component" value="Unassembled WGS sequence"/>
</dbReference>
<dbReference type="Gene3D" id="3.40.1490.10">
    <property type="entry name" value="Bit1"/>
    <property type="match status" value="1"/>
</dbReference>
<evidence type="ECO:0000256" key="7">
    <source>
        <dbReference type="HAMAP-Rule" id="MF_00252"/>
    </source>
</evidence>
<dbReference type="CDD" id="cd00775">
    <property type="entry name" value="LysRS_core"/>
    <property type="match status" value="1"/>
</dbReference>
<dbReference type="CDD" id="cd04322">
    <property type="entry name" value="LysRS_N"/>
    <property type="match status" value="1"/>
</dbReference>
<comment type="subunit">
    <text evidence="7">Homodimer.</text>
</comment>
<gene>
    <name evidence="7" type="primary">lysS</name>
    <name evidence="10" type="ORF">A3D78_05755</name>
</gene>
<dbReference type="EMBL" id="MFJM01000012">
    <property type="protein sequence ID" value="OGG18933.1"/>
    <property type="molecule type" value="Genomic_DNA"/>
</dbReference>
<dbReference type="STRING" id="1798383.A3D78_05755"/>
<dbReference type="EC" id="6.1.1.6" evidence="7"/>
<dbReference type="Pfam" id="PF09391">
    <property type="entry name" value="DUF2000"/>
    <property type="match status" value="1"/>
</dbReference>
<dbReference type="GO" id="GO:0004824">
    <property type="term" value="F:lysine-tRNA ligase activity"/>
    <property type="evidence" value="ECO:0007669"/>
    <property type="project" value="UniProtKB-UniRule"/>
</dbReference>
<keyword evidence="3 7" id="KW-0547">Nucleotide-binding</keyword>
<dbReference type="InterPro" id="IPR004364">
    <property type="entry name" value="Aa-tRNA-synt_II"/>
</dbReference>
<comment type="similarity">
    <text evidence="7">Belongs to the class-II aminoacyl-tRNA synthetase family.</text>
</comment>
<keyword evidence="2 7" id="KW-0479">Metal-binding</keyword>
<dbReference type="HAMAP" id="MF_00252">
    <property type="entry name" value="Lys_tRNA_synth_class2"/>
    <property type="match status" value="1"/>
</dbReference>
<dbReference type="SUPFAM" id="SSF56037">
    <property type="entry name" value="PheT/TilS domain"/>
    <property type="match status" value="1"/>
</dbReference>
<keyword evidence="7" id="KW-0648">Protein biosynthesis</keyword>
<dbReference type="InterPro" id="IPR006195">
    <property type="entry name" value="aa-tRNA-synth_II"/>
</dbReference>
<dbReference type="GO" id="GO:0005524">
    <property type="term" value="F:ATP binding"/>
    <property type="evidence" value="ECO:0007669"/>
    <property type="project" value="UniProtKB-UniRule"/>
</dbReference>
<comment type="caution">
    <text evidence="10">The sequence shown here is derived from an EMBL/GenBank/DDBJ whole genome shotgun (WGS) entry which is preliminary data.</text>
</comment>
<dbReference type="InterPro" id="IPR020825">
    <property type="entry name" value="Phe-tRNA_synthase-like_B3/B4"/>
</dbReference>
<dbReference type="SUPFAM" id="SSF50249">
    <property type="entry name" value="Nucleic acid-binding proteins"/>
    <property type="match status" value="1"/>
</dbReference>
<dbReference type="PANTHER" id="PTHR42918">
    <property type="entry name" value="LYSYL-TRNA SYNTHETASE"/>
    <property type="match status" value="1"/>
</dbReference>
<dbReference type="Pfam" id="PF03483">
    <property type="entry name" value="B3_4"/>
    <property type="match status" value="1"/>
</dbReference>
<keyword evidence="5 7" id="KW-0030">Aminoacyl-tRNA synthetase</keyword>